<proteinExistence type="predicted"/>
<gene>
    <name evidence="3" type="ORF">FA045_14750</name>
</gene>
<comment type="caution">
    <text evidence="3">The sequence shown here is derived from an EMBL/GenBank/DDBJ whole genome shotgun (WGS) entry which is preliminary data.</text>
</comment>
<accession>A0A4U1C234</accession>
<sequence length="287" mass="33748">MIVIVKLMGGLGNQMFQYAAARSLSSRKIYFDDSFLNKNNISSEDFTARRFELHIFRRLKVKILNPYAQRLLLTKNKKYDFLKLLLPNSLKRICHIDDSNINENLSKKHQNEILYIDGYFQNPTYFNEIRKSLLNEFAFPELDDKFTGLLNDIENSNSVAIHIRRGDYLKSKINEHHGVLPLSYYKNAVKILEGKLIDPKYFIFSDDPNWCKNNFAFLANKEIVSKENEPWIDMYLISKCKNQIIANSSFSWWGAWLNQFINKIVIAPKNWFNSIESNIVPKEWISL</sequence>
<reference evidence="3 4" key="1">
    <citation type="submission" date="2019-04" db="EMBL/GenBank/DDBJ databases">
        <title>Pedobacter sp. AR-2-6 sp. nov., isolated from Arctic soil.</title>
        <authorList>
            <person name="Dahal R.H."/>
            <person name="Kim D.-U."/>
        </authorList>
    </citation>
    <scope>NUCLEOTIDE SEQUENCE [LARGE SCALE GENOMIC DNA]</scope>
    <source>
        <strain evidence="3 4">AR-2-6</strain>
    </source>
</reference>
<evidence type="ECO:0000256" key="1">
    <source>
        <dbReference type="ARBA" id="ARBA00022676"/>
    </source>
</evidence>
<protein>
    <submittedName>
        <fullName evidence="3">Alpha-1,2-fucosyltransferase</fullName>
    </submittedName>
</protein>
<dbReference type="CDD" id="cd11301">
    <property type="entry name" value="Fut1_Fut2_like"/>
    <property type="match status" value="1"/>
</dbReference>
<dbReference type="GO" id="GO:0008107">
    <property type="term" value="F:galactoside 2-alpha-L-fucosyltransferase activity"/>
    <property type="evidence" value="ECO:0007669"/>
    <property type="project" value="InterPro"/>
</dbReference>
<dbReference type="Proteomes" id="UP000310477">
    <property type="component" value="Unassembled WGS sequence"/>
</dbReference>
<dbReference type="PANTHER" id="PTHR11927">
    <property type="entry name" value="GALACTOSIDE 2-L-FUCOSYLTRANSFERASE"/>
    <property type="match status" value="1"/>
</dbReference>
<keyword evidence="2 3" id="KW-0808">Transferase</keyword>
<dbReference type="InterPro" id="IPR002516">
    <property type="entry name" value="Glyco_trans_11"/>
</dbReference>
<dbReference type="Gene3D" id="3.40.50.11350">
    <property type="match status" value="1"/>
</dbReference>
<dbReference type="AlphaFoldDB" id="A0A4U1C234"/>
<keyword evidence="1 3" id="KW-0328">Glycosyltransferase</keyword>
<dbReference type="OrthoDB" id="9794601at2"/>
<keyword evidence="4" id="KW-1185">Reference proteome</keyword>
<dbReference type="PANTHER" id="PTHR11927:SF9">
    <property type="entry name" value="L-FUCOSYLTRANSFERASE"/>
    <property type="match status" value="1"/>
</dbReference>
<dbReference type="GO" id="GO:0016020">
    <property type="term" value="C:membrane"/>
    <property type="evidence" value="ECO:0007669"/>
    <property type="project" value="InterPro"/>
</dbReference>
<evidence type="ECO:0000313" key="4">
    <source>
        <dbReference type="Proteomes" id="UP000310477"/>
    </source>
</evidence>
<organism evidence="3 4">
    <name type="scientific">Pedobacter cryotolerans</name>
    <dbReference type="NCBI Taxonomy" id="2571270"/>
    <lineage>
        <taxon>Bacteria</taxon>
        <taxon>Pseudomonadati</taxon>
        <taxon>Bacteroidota</taxon>
        <taxon>Sphingobacteriia</taxon>
        <taxon>Sphingobacteriales</taxon>
        <taxon>Sphingobacteriaceae</taxon>
        <taxon>Pedobacter</taxon>
    </lineage>
</organism>
<name>A0A4U1C234_9SPHI</name>
<dbReference type="Pfam" id="PF01531">
    <property type="entry name" value="Glyco_transf_11"/>
    <property type="match status" value="1"/>
</dbReference>
<evidence type="ECO:0000256" key="2">
    <source>
        <dbReference type="ARBA" id="ARBA00022679"/>
    </source>
</evidence>
<dbReference type="RefSeq" id="WP_136877842.1">
    <property type="nucleotide sequence ID" value="NZ_SWBO01000009.1"/>
</dbReference>
<dbReference type="EMBL" id="SWBO01000009">
    <property type="protein sequence ID" value="TKB98237.1"/>
    <property type="molecule type" value="Genomic_DNA"/>
</dbReference>
<dbReference type="GO" id="GO:0005975">
    <property type="term" value="P:carbohydrate metabolic process"/>
    <property type="evidence" value="ECO:0007669"/>
    <property type="project" value="InterPro"/>
</dbReference>
<evidence type="ECO:0000313" key="3">
    <source>
        <dbReference type="EMBL" id="TKB98237.1"/>
    </source>
</evidence>